<name>A0ABW0NKT4_9MICO</name>
<dbReference type="EMBL" id="JBHSMG010000001">
    <property type="protein sequence ID" value="MFC5500984.1"/>
    <property type="molecule type" value="Genomic_DNA"/>
</dbReference>
<reference evidence="2" key="1">
    <citation type="journal article" date="2019" name="Int. J. Syst. Evol. Microbiol.">
        <title>The Global Catalogue of Microorganisms (GCM) 10K type strain sequencing project: providing services to taxonomists for standard genome sequencing and annotation.</title>
        <authorList>
            <consortium name="The Broad Institute Genomics Platform"/>
            <consortium name="The Broad Institute Genome Sequencing Center for Infectious Disease"/>
            <person name="Wu L."/>
            <person name="Ma J."/>
        </authorList>
    </citation>
    <scope>NUCLEOTIDE SEQUENCE [LARGE SCALE GENOMIC DNA]</scope>
    <source>
        <strain evidence="2">CGMCC 4.6997</strain>
    </source>
</reference>
<organism evidence="1 2">
    <name type="scientific">Lysinimonas soli</name>
    <dbReference type="NCBI Taxonomy" id="1074233"/>
    <lineage>
        <taxon>Bacteria</taxon>
        <taxon>Bacillati</taxon>
        <taxon>Actinomycetota</taxon>
        <taxon>Actinomycetes</taxon>
        <taxon>Micrococcales</taxon>
        <taxon>Microbacteriaceae</taxon>
        <taxon>Lysinimonas</taxon>
    </lineage>
</organism>
<gene>
    <name evidence="1" type="ORF">ACFPJ4_01885</name>
</gene>
<dbReference type="RefSeq" id="WP_386738591.1">
    <property type="nucleotide sequence ID" value="NZ_JBHSMG010000001.1"/>
</dbReference>
<comment type="caution">
    <text evidence="1">The sequence shown here is derived from an EMBL/GenBank/DDBJ whole genome shotgun (WGS) entry which is preliminary data.</text>
</comment>
<sequence length="67" mass="7307">MAMTLRLNEQQERALAALAEADGVSKQEAALRAITDAAARRGHETRVREASASGRERYAALLDRLAQ</sequence>
<accession>A0ABW0NKT4</accession>
<keyword evidence="2" id="KW-1185">Reference proteome</keyword>
<evidence type="ECO:0000313" key="1">
    <source>
        <dbReference type="EMBL" id="MFC5500984.1"/>
    </source>
</evidence>
<evidence type="ECO:0000313" key="2">
    <source>
        <dbReference type="Proteomes" id="UP001596039"/>
    </source>
</evidence>
<dbReference type="Proteomes" id="UP001596039">
    <property type="component" value="Unassembled WGS sequence"/>
</dbReference>
<proteinExistence type="predicted"/>
<protein>
    <submittedName>
        <fullName evidence="1">CopG family transcriptional regulator</fullName>
    </submittedName>
</protein>